<accession>A0A3M6TQG1</accession>
<dbReference type="EMBL" id="RCHS01003169">
    <property type="protein sequence ID" value="RMX43632.1"/>
    <property type="molecule type" value="Genomic_DNA"/>
</dbReference>
<evidence type="ECO:0000256" key="3">
    <source>
        <dbReference type="SAM" id="SignalP"/>
    </source>
</evidence>
<dbReference type="PROSITE" id="PS51670">
    <property type="entry name" value="SHKT"/>
    <property type="match status" value="1"/>
</dbReference>
<protein>
    <recommendedName>
        <fullName evidence="4">ShKT domain-containing protein</fullName>
    </recommendedName>
</protein>
<dbReference type="OMA" id="NYNDCED"/>
<dbReference type="Proteomes" id="UP000275408">
    <property type="component" value="Unassembled WGS sequence"/>
</dbReference>
<feature type="chain" id="PRO_5018217257" description="ShKT domain-containing protein" evidence="3">
    <location>
        <begin position="22"/>
        <end position="153"/>
    </location>
</feature>
<proteinExistence type="predicted"/>
<dbReference type="Gene3D" id="1.10.10.1870">
    <property type="entry name" value="ShTK domain-like"/>
    <property type="match status" value="1"/>
</dbReference>
<dbReference type="AlphaFoldDB" id="A0A3M6TQG1"/>
<feature type="signal peptide" evidence="3">
    <location>
        <begin position="1"/>
        <end position="21"/>
    </location>
</feature>
<evidence type="ECO:0000259" key="4">
    <source>
        <dbReference type="PROSITE" id="PS51670"/>
    </source>
</evidence>
<comment type="caution">
    <text evidence="2">Lacks conserved residue(s) required for the propagation of feature annotation.</text>
</comment>
<dbReference type="GO" id="GO:0090729">
    <property type="term" value="F:toxin activity"/>
    <property type="evidence" value="ECO:0007669"/>
    <property type="project" value="UniProtKB-KW"/>
</dbReference>
<dbReference type="OrthoDB" id="5955952at2759"/>
<gene>
    <name evidence="5" type="ORF">pdam_00025140</name>
</gene>
<keyword evidence="1" id="KW-0800">Toxin</keyword>
<evidence type="ECO:0000256" key="2">
    <source>
        <dbReference type="PROSITE-ProRule" id="PRU01005"/>
    </source>
</evidence>
<name>A0A3M6TQG1_POCDA</name>
<dbReference type="InterPro" id="IPR003582">
    <property type="entry name" value="ShKT_dom"/>
</dbReference>
<feature type="domain" description="ShKT" evidence="4">
    <location>
        <begin position="55"/>
        <end position="97"/>
    </location>
</feature>
<organism evidence="5 6">
    <name type="scientific">Pocillopora damicornis</name>
    <name type="common">Cauliflower coral</name>
    <name type="synonym">Millepora damicornis</name>
    <dbReference type="NCBI Taxonomy" id="46731"/>
    <lineage>
        <taxon>Eukaryota</taxon>
        <taxon>Metazoa</taxon>
        <taxon>Cnidaria</taxon>
        <taxon>Anthozoa</taxon>
        <taxon>Hexacorallia</taxon>
        <taxon>Scleractinia</taxon>
        <taxon>Astrocoeniina</taxon>
        <taxon>Pocilloporidae</taxon>
        <taxon>Pocillopora</taxon>
    </lineage>
</organism>
<keyword evidence="3" id="KW-0732">Signal</keyword>
<dbReference type="Pfam" id="PF01549">
    <property type="entry name" value="ShK"/>
    <property type="match status" value="1"/>
</dbReference>
<evidence type="ECO:0000256" key="1">
    <source>
        <dbReference type="ARBA" id="ARBA00022656"/>
    </source>
</evidence>
<sequence>MITTALRKLCLVAAILEVLYGGNSVYGSSIYVGGHEAGTYSEGKPSESIYSEVKCVDQNKRQCNKIIGFYGEKACNTRDESLRYVVESVCQATCGFCTEKCQDEVGEELCEQFEGYCDHADLGELVREMCGKTCGSCHQAPRKEEKNFVVLNQ</sequence>
<evidence type="ECO:0000313" key="6">
    <source>
        <dbReference type="Proteomes" id="UP000275408"/>
    </source>
</evidence>
<evidence type="ECO:0000313" key="5">
    <source>
        <dbReference type="EMBL" id="RMX43632.1"/>
    </source>
</evidence>
<comment type="caution">
    <text evidence="5">The sequence shown here is derived from an EMBL/GenBank/DDBJ whole genome shotgun (WGS) entry which is preliminary data.</text>
</comment>
<keyword evidence="6" id="KW-1185">Reference proteome</keyword>
<reference evidence="5 6" key="1">
    <citation type="journal article" date="2018" name="Sci. Rep.">
        <title>Comparative analysis of the Pocillopora damicornis genome highlights role of immune system in coral evolution.</title>
        <authorList>
            <person name="Cunning R."/>
            <person name="Bay R.A."/>
            <person name="Gillette P."/>
            <person name="Baker A.C."/>
            <person name="Traylor-Knowles N."/>
        </authorList>
    </citation>
    <scope>NUCLEOTIDE SEQUENCE [LARGE SCALE GENOMIC DNA]</scope>
    <source>
        <strain evidence="5">RSMAS</strain>
        <tissue evidence="5">Whole animal</tissue>
    </source>
</reference>